<evidence type="ECO:0000313" key="2">
    <source>
        <dbReference type="EMBL" id="MDQ9093890.1"/>
    </source>
</evidence>
<dbReference type="PANTHER" id="PTHR38973">
    <property type="entry name" value="PLASMID PARTITIONING CONTROL PROTEIN-RELATED"/>
    <property type="match status" value="1"/>
</dbReference>
<organism evidence="2 3">
    <name type="scientific">Pseudoalteromonas haloplanktis</name>
    <name type="common">Alteromonas haloplanktis</name>
    <dbReference type="NCBI Taxonomy" id="228"/>
    <lineage>
        <taxon>Bacteria</taxon>
        <taxon>Pseudomonadati</taxon>
        <taxon>Pseudomonadota</taxon>
        <taxon>Gammaproteobacteria</taxon>
        <taxon>Alteromonadales</taxon>
        <taxon>Pseudoalteromonadaceae</taxon>
        <taxon>Pseudoalteromonas</taxon>
    </lineage>
</organism>
<keyword evidence="3" id="KW-1185">Reference proteome</keyword>
<proteinExistence type="predicted"/>
<gene>
    <name evidence="2" type="ORF">RC083_20190</name>
</gene>
<dbReference type="PROSITE" id="PS00018">
    <property type="entry name" value="EF_HAND_1"/>
    <property type="match status" value="1"/>
</dbReference>
<evidence type="ECO:0000313" key="3">
    <source>
        <dbReference type="Proteomes" id="UP001226574"/>
    </source>
</evidence>
<reference evidence="2 3" key="1">
    <citation type="submission" date="2023-08" db="EMBL/GenBank/DDBJ databases">
        <title>Pseudoalteromonas haloplanktis LL1 genome.</title>
        <authorList>
            <person name="Wu S."/>
        </authorList>
    </citation>
    <scope>NUCLEOTIDE SEQUENCE [LARGE SCALE GENOMIC DNA]</scope>
    <source>
        <strain evidence="2 3">LL1</strain>
    </source>
</reference>
<dbReference type="Proteomes" id="UP001226574">
    <property type="component" value="Unassembled WGS sequence"/>
</dbReference>
<dbReference type="PANTHER" id="PTHR38973:SF1">
    <property type="entry name" value="PLASMID PARTITION PROTEIN B"/>
    <property type="match status" value="1"/>
</dbReference>
<evidence type="ECO:0000256" key="1">
    <source>
        <dbReference type="ARBA" id="ARBA00023125"/>
    </source>
</evidence>
<sequence>MNNKKRNVIGRKISNTNLDALITQSASDGLTEQSPIDGRDIKWERVTIQSHDVFNKCIKSIYNKRSFDDLSLASVLDIYHSIKSSNGNTEPVRAELVNGKYEILGGLRRAYTVSILPNTKLNLIVAKDLTEKERAHFARVMDEYAEPSFMDKAKSIKTLKAKLDSSSDKEITGLELSDILGMKKSNVYYALSYASLPAELIGLFPALKYIATPLLRELVKHNKDGYLESLAQQFPAIKPITLTGNETAEEINDIEEGLQKSSKKLQVDLLAKIRADKASAPVSYNGKLKDFANQELAGIKIKTTKSGLSITINESKVDPKILDKLITVFNGNEQ</sequence>
<comment type="caution">
    <text evidence="2">The sequence shown here is derived from an EMBL/GenBank/DDBJ whole genome shotgun (WGS) entry which is preliminary data.</text>
</comment>
<name>A0ABU1BHT6_PSEHA</name>
<keyword evidence="1" id="KW-0238">DNA-binding</keyword>
<dbReference type="EMBL" id="JAVIFY010000023">
    <property type="protein sequence ID" value="MDQ9093890.1"/>
    <property type="molecule type" value="Genomic_DNA"/>
</dbReference>
<dbReference type="InterPro" id="IPR018247">
    <property type="entry name" value="EF_Hand_1_Ca_BS"/>
</dbReference>
<dbReference type="RefSeq" id="WP_309039745.1">
    <property type="nucleotide sequence ID" value="NZ_JAVIFY010000023.1"/>
</dbReference>
<protein>
    <submittedName>
        <fullName evidence="2">Uncharacterized protein</fullName>
    </submittedName>
</protein>
<accession>A0ABU1BHT6</accession>